<dbReference type="Gene3D" id="3.40.50.1820">
    <property type="entry name" value="alpha/beta hydrolase"/>
    <property type="match status" value="1"/>
</dbReference>
<dbReference type="InterPro" id="IPR000073">
    <property type="entry name" value="AB_hydrolase_1"/>
</dbReference>
<dbReference type="Pfam" id="PF12697">
    <property type="entry name" value="Abhydrolase_6"/>
    <property type="match status" value="1"/>
</dbReference>
<dbReference type="AlphaFoldDB" id="A0A126ZZG8"/>
<proteinExistence type="predicted"/>
<organism evidence="2 3">
    <name type="scientific">Sinomonas atrocyanea</name>
    <dbReference type="NCBI Taxonomy" id="37927"/>
    <lineage>
        <taxon>Bacteria</taxon>
        <taxon>Bacillati</taxon>
        <taxon>Actinomycetota</taxon>
        <taxon>Actinomycetes</taxon>
        <taxon>Micrococcales</taxon>
        <taxon>Micrococcaceae</taxon>
        <taxon>Sinomonas</taxon>
    </lineage>
</organism>
<dbReference type="OrthoDB" id="63519at2"/>
<dbReference type="STRING" id="37927.SA2016_1301"/>
<evidence type="ECO:0000259" key="1">
    <source>
        <dbReference type="Pfam" id="PF12697"/>
    </source>
</evidence>
<dbReference type="InterPro" id="IPR029058">
    <property type="entry name" value="AB_hydrolase_fold"/>
</dbReference>
<dbReference type="PANTHER" id="PTHR43433:SF10">
    <property type="entry name" value="AB HYDROLASE-1 DOMAIN-CONTAINING PROTEIN"/>
    <property type="match status" value="1"/>
</dbReference>
<dbReference type="EMBL" id="CP014518">
    <property type="protein sequence ID" value="AMM31981.1"/>
    <property type="molecule type" value="Genomic_DNA"/>
</dbReference>
<protein>
    <submittedName>
        <fullName evidence="2">Hydrolase</fullName>
    </submittedName>
</protein>
<dbReference type="KEGG" id="satk:SA2016_1301"/>
<accession>A0A126ZZG8</accession>
<sequence>MERLTSADGTTIAYDHLGTGAPLILVSGASVDRRGDAHLADALAESFTVYNYDRRGRGDSTDTLPFAPEREIEDIGALLDRAAHDAGSAAAVVGLSSGAALAARAAAALPVRALVMWEPPFMTDDAGRARAREYTATLDARLEAGDHDGALTTFLRYVGLPDAAIDSTRQSPTWATAVRLAPTLAYDNAAMGRNGEVPREVFGRITAPTLVLSGGASPAFMPAAAQEAAAAIPGACTGVLEGQTHNVDAAVFAAAVKEFLAAQQPA</sequence>
<dbReference type="PANTHER" id="PTHR43433">
    <property type="entry name" value="HYDROLASE, ALPHA/BETA FOLD FAMILY PROTEIN"/>
    <property type="match status" value="1"/>
</dbReference>
<keyword evidence="3" id="KW-1185">Reference proteome</keyword>
<dbReference type="Proteomes" id="UP000070134">
    <property type="component" value="Chromosome"/>
</dbReference>
<keyword evidence="2" id="KW-0378">Hydrolase</keyword>
<evidence type="ECO:0000313" key="3">
    <source>
        <dbReference type="Proteomes" id="UP000070134"/>
    </source>
</evidence>
<evidence type="ECO:0000313" key="2">
    <source>
        <dbReference type="EMBL" id="AMM31981.1"/>
    </source>
</evidence>
<dbReference type="RefSeq" id="WP_084249356.1">
    <property type="nucleotide sequence ID" value="NZ_BJMO01000045.1"/>
</dbReference>
<dbReference type="SUPFAM" id="SSF53474">
    <property type="entry name" value="alpha/beta-Hydrolases"/>
    <property type="match status" value="1"/>
</dbReference>
<name>A0A126ZZG8_9MICC</name>
<reference evidence="2 3" key="1">
    <citation type="submission" date="2016-02" db="EMBL/GenBank/DDBJ databases">
        <title>Complete genome of Sinomonas atrocyanea KCTC 3377.</title>
        <authorList>
            <person name="Kim K.M."/>
        </authorList>
    </citation>
    <scope>NUCLEOTIDE SEQUENCE [LARGE SCALE GENOMIC DNA]</scope>
    <source>
        <strain evidence="2 3">KCTC 3377</strain>
    </source>
</reference>
<dbReference type="GO" id="GO:0016787">
    <property type="term" value="F:hydrolase activity"/>
    <property type="evidence" value="ECO:0007669"/>
    <property type="project" value="UniProtKB-KW"/>
</dbReference>
<gene>
    <name evidence="2" type="ORF">SA2016_1301</name>
</gene>
<dbReference type="InterPro" id="IPR050471">
    <property type="entry name" value="AB_hydrolase"/>
</dbReference>
<feature type="domain" description="AB hydrolase-1" evidence="1">
    <location>
        <begin position="23"/>
        <end position="250"/>
    </location>
</feature>